<dbReference type="InterPro" id="IPR002486">
    <property type="entry name" value="Col_cuticle_N"/>
</dbReference>
<feature type="compositionally biased region" description="Low complexity" evidence="2">
    <location>
        <begin position="266"/>
        <end position="284"/>
    </location>
</feature>
<feature type="region of interest" description="Disordered" evidence="2">
    <location>
        <begin position="448"/>
        <end position="513"/>
    </location>
</feature>
<dbReference type="PANTHER" id="PTHR24637">
    <property type="entry name" value="COLLAGEN"/>
    <property type="match status" value="1"/>
</dbReference>
<dbReference type="Pfam" id="PF01484">
    <property type="entry name" value="Col_cuticle_N"/>
    <property type="match status" value="1"/>
</dbReference>
<evidence type="ECO:0000313" key="5">
    <source>
        <dbReference type="WBParaSite" id="ACAC_0001440101-mRNA-1"/>
    </source>
</evidence>
<proteinExistence type="predicted"/>
<feature type="region of interest" description="Disordered" evidence="2">
    <location>
        <begin position="111"/>
        <end position="288"/>
    </location>
</feature>
<keyword evidence="1" id="KW-0677">Repeat</keyword>
<feature type="compositionally biased region" description="Low complexity" evidence="2">
    <location>
        <begin position="448"/>
        <end position="489"/>
    </location>
</feature>
<dbReference type="AlphaFoldDB" id="A0A0K0DRL2"/>
<evidence type="ECO:0000256" key="1">
    <source>
        <dbReference type="ARBA" id="ARBA00022737"/>
    </source>
</evidence>
<dbReference type="GO" id="GO:0042302">
    <property type="term" value="F:structural constituent of cuticle"/>
    <property type="evidence" value="ECO:0007669"/>
    <property type="project" value="InterPro"/>
</dbReference>
<evidence type="ECO:0000256" key="2">
    <source>
        <dbReference type="SAM" id="MobiDB-lite"/>
    </source>
</evidence>
<sequence>MNAQRYVLAATCGISAVGIVIALCVTASVVSEMKSFYGDVIVELEEFNGYADDAWVQMLKTTSGGDRHLSVEVTLSRVRREYQKPPTGIHAVKSDAYEEEAADRCKCAPRAQNCPPGPPGPAGEPGMPGEDGEKGENGKPGLTGLQGVANDISGGGCIKCPAGPPGPPGPIGIAGPEGSTGSPGIDGAVAKNGEPGAPGPAGPPGPDGKPGSDGPPGEAGAPGTKSTNEPGPPGPSGPPGSPGSDGEAGTSGAEAIPGPIGPPGLPGKDGAPGIAGPPGETGTAGPPGPDAAYCPCPARSMTLVGEVTHMEEHPIIVSGTEFEKGGVLLVGEKNGTLATIPKVSVEKTNASAGVVSSGGVDVKEKPEAEKAQQPTKGAGSTEKEELSTASVAAKGGMKAVRPIEGAGTTEKGETTIAGVSVAAKSRVGKGKDEKENFTFTYLASVTPTAPAGSAGPEGAASPSGVAGVTGVKGATGPAGPAGPAGLAGPEQKTVAPPPSPPTVPSPAYPTPSARLQRFLKRLH</sequence>
<reference evidence="4" key="1">
    <citation type="submission" date="2012-09" db="EMBL/GenBank/DDBJ databases">
        <authorList>
            <person name="Martin A.A."/>
        </authorList>
    </citation>
    <scope>NUCLEOTIDE SEQUENCE</scope>
</reference>
<reference evidence="5" key="2">
    <citation type="submission" date="2017-02" db="UniProtKB">
        <authorList>
            <consortium name="WormBaseParasite"/>
        </authorList>
    </citation>
    <scope>IDENTIFICATION</scope>
</reference>
<dbReference type="InterPro" id="IPR008160">
    <property type="entry name" value="Collagen"/>
</dbReference>
<evidence type="ECO:0000259" key="3">
    <source>
        <dbReference type="SMART" id="SM01088"/>
    </source>
</evidence>
<organism evidence="4 5">
    <name type="scientific">Angiostrongylus cantonensis</name>
    <name type="common">Rat lungworm</name>
    <dbReference type="NCBI Taxonomy" id="6313"/>
    <lineage>
        <taxon>Eukaryota</taxon>
        <taxon>Metazoa</taxon>
        <taxon>Ecdysozoa</taxon>
        <taxon>Nematoda</taxon>
        <taxon>Chromadorea</taxon>
        <taxon>Rhabditida</taxon>
        <taxon>Rhabditina</taxon>
        <taxon>Rhabditomorpha</taxon>
        <taxon>Strongyloidea</taxon>
        <taxon>Metastrongylidae</taxon>
        <taxon>Angiostrongylus</taxon>
    </lineage>
</organism>
<dbReference type="SMART" id="SM01088">
    <property type="entry name" value="Col_cuticle_N"/>
    <property type="match status" value="1"/>
</dbReference>
<dbReference type="WBParaSite" id="ACAC_0001440101-mRNA-1">
    <property type="protein sequence ID" value="ACAC_0001440101-mRNA-1"/>
    <property type="gene ID" value="ACAC_0001440101"/>
</dbReference>
<evidence type="ECO:0000313" key="4">
    <source>
        <dbReference type="Proteomes" id="UP000035642"/>
    </source>
</evidence>
<feature type="compositionally biased region" description="Pro residues" evidence="2">
    <location>
        <begin position="197"/>
        <end position="207"/>
    </location>
</feature>
<keyword evidence="4" id="KW-1185">Reference proteome</keyword>
<dbReference type="Pfam" id="PF01391">
    <property type="entry name" value="Collagen"/>
    <property type="match status" value="1"/>
</dbReference>
<feature type="region of interest" description="Disordered" evidence="2">
    <location>
        <begin position="356"/>
        <end position="396"/>
    </location>
</feature>
<feature type="compositionally biased region" description="Basic and acidic residues" evidence="2">
    <location>
        <begin position="361"/>
        <end position="370"/>
    </location>
</feature>
<dbReference type="Proteomes" id="UP000035642">
    <property type="component" value="Unassembled WGS sequence"/>
</dbReference>
<protein>
    <submittedName>
        <fullName evidence="5">Col_cuticle_N domain-containing protein</fullName>
    </submittedName>
</protein>
<feature type="compositionally biased region" description="Pro residues" evidence="2">
    <location>
        <begin position="495"/>
        <end position="509"/>
    </location>
</feature>
<dbReference type="PANTHER" id="PTHR24637:SF236">
    <property type="entry name" value="NEMATODE CUTICLE COLLAGEN N-TERMINAL DOMAIN-CONTAINING PROTEIN"/>
    <property type="match status" value="1"/>
</dbReference>
<feature type="domain" description="Nematode cuticle collagen N-terminal" evidence="3">
    <location>
        <begin position="6"/>
        <end position="58"/>
    </location>
</feature>
<dbReference type="STRING" id="6313.A0A0K0DRL2"/>
<accession>A0A0K0DRL2</accession>
<name>A0A0K0DRL2_ANGCA</name>
<feature type="compositionally biased region" description="Pro residues" evidence="2">
    <location>
        <begin position="230"/>
        <end position="241"/>
    </location>
</feature>